<dbReference type="EMBL" id="GBXM01021275">
    <property type="protein sequence ID" value="JAH87302.1"/>
    <property type="molecule type" value="Transcribed_RNA"/>
</dbReference>
<protein>
    <submittedName>
        <fullName evidence="1">Uncharacterized protein</fullName>
    </submittedName>
</protein>
<sequence length="41" mass="4980">MYEYRKTTFRTYVQHASDQLVVKSRNKKCSKSSKNKFKISY</sequence>
<evidence type="ECO:0000313" key="1">
    <source>
        <dbReference type="EMBL" id="JAH87302.1"/>
    </source>
</evidence>
<reference evidence="1" key="2">
    <citation type="journal article" date="2015" name="Fish Shellfish Immunol.">
        <title>Early steps in the European eel (Anguilla anguilla)-Vibrio vulnificus interaction in the gills: Role of the RtxA13 toxin.</title>
        <authorList>
            <person name="Callol A."/>
            <person name="Pajuelo D."/>
            <person name="Ebbesson L."/>
            <person name="Teles M."/>
            <person name="MacKenzie S."/>
            <person name="Amaro C."/>
        </authorList>
    </citation>
    <scope>NUCLEOTIDE SEQUENCE</scope>
</reference>
<name>A0A0E9WAD4_ANGAN</name>
<reference evidence="1" key="1">
    <citation type="submission" date="2014-11" db="EMBL/GenBank/DDBJ databases">
        <authorList>
            <person name="Amaro Gonzalez C."/>
        </authorList>
    </citation>
    <scope>NUCLEOTIDE SEQUENCE</scope>
</reference>
<proteinExistence type="predicted"/>
<dbReference type="AlphaFoldDB" id="A0A0E9WAD4"/>
<organism evidence="1">
    <name type="scientific">Anguilla anguilla</name>
    <name type="common">European freshwater eel</name>
    <name type="synonym">Muraena anguilla</name>
    <dbReference type="NCBI Taxonomy" id="7936"/>
    <lineage>
        <taxon>Eukaryota</taxon>
        <taxon>Metazoa</taxon>
        <taxon>Chordata</taxon>
        <taxon>Craniata</taxon>
        <taxon>Vertebrata</taxon>
        <taxon>Euteleostomi</taxon>
        <taxon>Actinopterygii</taxon>
        <taxon>Neopterygii</taxon>
        <taxon>Teleostei</taxon>
        <taxon>Anguilliformes</taxon>
        <taxon>Anguillidae</taxon>
        <taxon>Anguilla</taxon>
    </lineage>
</organism>
<accession>A0A0E9WAD4</accession>